<evidence type="ECO:0000256" key="3">
    <source>
        <dbReference type="ARBA" id="ARBA00022692"/>
    </source>
</evidence>
<evidence type="ECO:0000256" key="5">
    <source>
        <dbReference type="ARBA" id="ARBA00022989"/>
    </source>
</evidence>
<dbReference type="PROSITE" id="PS50888">
    <property type="entry name" value="BHLH"/>
    <property type="match status" value="1"/>
</dbReference>
<evidence type="ECO:0000256" key="6">
    <source>
        <dbReference type="ARBA" id="ARBA00023015"/>
    </source>
</evidence>
<dbReference type="Gene3D" id="4.10.280.10">
    <property type="entry name" value="Helix-loop-helix DNA-binding domain"/>
    <property type="match status" value="1"/>
</dbReference>
<dbReference type="GO" id="GO:0000981">
    <property type="term" value="F:DNA-binding transcription factor activity, RNA polymerase II-specific"/>
    <property type="evidence" value="ECO:0007669"/>
    <property type="project" value="TreeGrafter"/>
</dbReference>
<dbReference type="InterPro" id="IPR011598">
    <property type="entry name" value="bHLH_dom"/>
</dbReference>
<dbReference type="PhylomeDB" id="A0A0D2VVE9"/>
<gene>
    <name evidence="13" type="ORF">CAOG_005901</name>
</gene>
<feature type="region of interest" description="Disordered" evidence="11">
    <location>
        <begin position="1185"/>
        <end position="1217"/>
    </location>
</feature>
<dbReference type="PANTHER" id="PTHR46062">
    <property type="entry name" value="STEROL REGULATORY ELEMENT-BINDING PROTEIN"/>
    <property type="match status" value="1"/>
</dbReference>
<dbReference type="eggNOG" id="KOG2588">
    <property type="taxonomic scope" value="Eukaryota"/>
</dbReference>
<dbReference type="GO" id="GO:0005789">
    <property type="term" value="C:endoplasmic reticulum membrane"/>
    <property type="evidence" value="ECO:0007669"/>
    <property type="project" value="UniProtKB-SubCell"/>
</dbReference>
<evidence type="ECO:0000313" key="14">
    <source>
        <dbReference type="Proteomes" id="UP000008743"/>
    </source>
</evidence>
<evidence type="ECO:0000256" key="8">
    <source>
        <dbReference type="ARBA" id="ARBA00023136"/>
    </source>
</evidence>
<feature type="region of interest" description="Disordered" evidence="11">
    <location>
        <begin position="235"/>
        <end position="282"/>
    </location>
</feature>
<dbReference type="GO" id="GO:0000978">
    <property type="term" value="F:RNA polymerase II cis-regulatory region sequence-specific DNA binding"/>
    <property type="evidence" value="ECO:0007669"/>
    <property type="project" value="TreeGrafter"/>
</dbReference>
<feature type="compositionally biased region" description="Low complexity" evidence="11">
    <location>
        <begin position="907"/>
        <end position="918"/>
    </location>
</feature>
<dbReference type="SUPFAM" id="SSF48452">
    <property type="entry name" value="TPR-like"/>
    <property type="match status" value="1"/>
</dbReference>
<sequence>MLSIQQQQQQQQQQQRIVAAATAAAVAALQQQHHALSPSSSSSTSSASSSSAVPSSSSMAGDAVLASATAAAAAAAAVASGSAQHQHQQNQATSSSNAAPATATATAANLNLFNLMNMDEDDPLFTDFVLSNYYGFGDLDDLSALTAHQQQQQQQQPQPQLGLFNAANANSIHLNSQFGVLGGLGALAGLPTSANPMLNAAAGLDVATVLKQQQHFQQLQQLQLQQQQLQHMHHQVSRASSVSLDAMSASVDGSSTSGMLTSPGSPQSLHSHLSPAPSSASVHDDHHIAAIYNNAAAAAAGPSASASASAAVAAAASFAASPAGSAEQEAFVNAATAAARASANGLDPNAAAAAAYTATMAAHSSNNQQQQQQQQQQRAVASAQQAKSPNPSEGVSSPPSMTAAAAFGGLAHSIPAMTAAAATSPKAASPLFSFGVLPTPTATGASAATVTGSAAAAAASSSSSKMAISRLPAAAAQTTKAVPKGAASGATTTPLMPSKTEKKSAHNVIERRYRNSINDRILELRDVVPVCREAAAMVAAGTNTVKIKLNKATILRKAIEYIVFLQGSLERSRHEKATMQHALEMHGVDATQLLQTIEAELGAIKTEMAFSAADFDDNEELDEEFRDLPSLSNLLESEDSNEDVSPSDSPTITAMTEAVKPAKRGRKPKAAAVAVGDGSTPDGRRKKAALVIAPASSGGLLGGSTVGAMRDGSRMMLFVLMLVTLFVSPIDTLVDTNAPAEHLAVAARTLSSVEVAQLSNTIWMQGLLMTAAWWFLRAVVVVVCLARVFFGEPVTSSKSLEYHRAQELQKAALANLANGDRAYAETNLIAALEILGRPQPTSTPELYVAVAWQIIRQVLHRLWIGQWIDEFVASRNSNARVSFKAAAGCFHMLQMVQFMSSTSNSGHSTGVSSSTTASDSDEQSSGNVSAKAPVSFRSSLHRLNVVLNAVNLAEASRGSVSPSFLIEVYSTAALQLKYAFPRRFHFVTRQLLMLAKSVRADAGDLDPSLGWLFHTDGYAFISRGLWRASFARQAALSRTLSPLGLLGSMYRTALLDRAFAVLVEQGNALRALDLMQEARQYALDAADVSAEWWAYIGLSSAHLRLGHTTEAIRAFQTAEHLLSSGTMNEPVTQVQQALDQALRGSIALLMDDGVTAIRCTEMASALLRDDPALVVIRHRAAAASAFQQQQQQDSDGSSAQGISDTDSGSEDDTVSDLGQRRRSNGLALSTGSAPLQQLAASSSILPHSLTGQILACVHLMDNRFALWQWLRASHLHPARVQELPLTTTAQRLSAGVNGDVDVLRCLSHAYPAAHSLAFLYQAMARTLAGGSSQRTRAMFVRALAEARSATSPFAEACVLLKMGQLLVDTESQTNDAAAAGGAADRSDVPTVDERRHWLSAASHIFESLHATQELDLCRSLLKALLDSDK</sequence>
<proteinExistence type="predicted"/>
<dbReference type="InParanoid" id="A0A0D2VVE9"/>
<keyword evidence="10" id="KW-0539">Nucleus</keyword>
<feature type="region of interest" description="Disordered" evidence="11">
    <location>
        <begin position="362"/>
        <end position="401"/>
    </location>
</feature>
<keyword evidence="3" id="KW-0812">Transmembrane</keyword>
<evidence type="ECO:0000259" key="12">
    <source>
        <dbReference type="PROSITE" id="PS50888"/>
    </source>
</evidence>
<feature type="compositionally biased region" description="Low complexity" evidence="11">
    <location>
        <begin position="262"/>
        <end position="281"/>
    </location>
</feature>
<dbReference type="Proteomes" id="UP000008743">
    <property type="component" value="Unassembled WGS sequence"/>
</dbReference>
<keyword evidence="9" id="KW-0804">Transcription</keyword>
<feature type="domain" description="BHLH" evidence="12">
    <location>
        <begin position="501"/>
        <end position="565"/>
    </location>
</feature>
<feature type="region of interest" description="Disordered" evidence="11">
    <location>
        <begin position="29"/>
        <end position="56"/>
    </location>
</feature>
<feature type="compositionally biased region" description="Polar residues" evidence="11">
    <location>
        <begin position="251"/>
        <end position="260"/>
    </location>
</feature>
<dbReference type="InterPro" id="IPR036638">
    <property type="entry name" value="HLH_DNA-bd_sf"/>
</dbReference>
<feature type="compositionally biased region" description="Low complexity" evidence="11">
    <location>
        <begin position="362"/>
        <end position="386"/>
    </location>
</feature>
<dbReference type="InterPro" id="IPR011990">
    <property type="entry name" value="TPR-like_helical_dom_sf"/>
</dbReference>
<accession>A0A0D2VVE9</accession>
<evidence type="ECO:0000256" key="4">
    <source>
        <dbReference type="ARBA" id="ARBA00022824"/>
    </source>
</evidence>
<keyword evidence="5" id="KW-1133">Transmembrane helix</keyword>
<evidence type="ECO:0000313" key="13">
    <source>
        <dbReference type="EMBL" id="KJE95452.1"/>
    </source>
</evidence>
<dbReference type="Pfam" id="PF00010">
    <property type="entry name" value="HLH"/>
    <property type="match status" value="1"/>
</dbReference>
<evidence type="ECO:0000256" key="11">
    <source>
        <dbReference type="SAM" id="MobiDB-lite"/>
    </source>
</evidence>
<keyword evidence="8" id="KW-0472">Membrane</keyword>
<dbReference type="EMBL" id="KE346369">
    <property type="protein sequence ID" value="KJE95452.1"/>
    <property type="molecule type" value="Genomic_DNA"/>
</dbReference>
<evidence type="ECO:0000256" key="9">
    <source>
        <dbReference type="ARBA" id="ARBA00023163"/>
    </source>
</evidence>
<dbReference type="OMA" id="ANIQWIC"/>
<evidence type="ECO:0000256" key="2">
    <source>
        <dbReference type="ARBA" id="ARBA00004477"/>
    </source>
</evidence>
<dbReference type="SMART" id="SM00353">
    <property type="entry name" value="HLH"/>
    <property type="match status" value="1"/>
</dbReference>
<reference evidence="14" key="1">
    <citation type="submission" date="2011-02" db="EMBL/GenBank/DDBJ databases">
        <title>The Genome Sequence of Capsaspora owczarzaki ATCC 30864.</title>
        <authorList>
            <person name="Russ C."/>
            <person name="Cuomo C."/>
            <person name="Burger G."/>
            <person name="Gray M.W."/>
            <person name="Holland P.W.H."/>
            <person name="King N."/>
            <person name="Lang F.B.F."/>
            <person name="Roger A.J."/>
            <person name="Ruiz-Trillo I."/>
            <person name="Young S.K."/>
            <person name="Zeng Q."/>
            <person name="Gargeya S."/>
            <person name="Alvarado L."/>
            <person name="Berlin A."/>
            <person name="Chapman S.B."/>
            <person name="Chen Z."/>
            <person name="Freedman E."/>
            <person name="Gellesch M."/>
            <person name="Goldberg J."/>
            <person name="Griggs A."/>
            <person name="Gujja S."/>
            <person name="Heilman E."/>
            <person name="Heiman D."/>
            <person name="Howarth C."/>
            <person name="Mehta T."/>
            <person name="Neiman D."/>
            <person name="Pearson M."/>
            <person name="Roberts A."/>
            <person name="Saif S."/>
            <person name="Shea T."/>
            <person name="Shenoy N."/>
            <person name="Sisk P."/>
            <person name="Stolte C."/>
            <person name="Sykes S."/>
            <person name="White J."/>
            <person name="Yandava C."/>
            <person name="Haas B."/>
            <person name="Nusbaum C."/>
            <person name="Birren B."/>
        </authorList>
    </citation>
    <scope>NUCLEOTIDE SEQUENCE</scope>
    <source>
        <strain evidence="14">ATCC 30864</strain>
    </source>
</reference>
<dbReference type="OrthoDB" id="2133190at2759"/>
<dbReference type="GO" id="GO:0005634">
    <property type="term" value="C:nucleus"/>
    <property type="evidence" value="ECO:0007669"/>
    <property type="project" value="UniProtKB-SubCell"/>
</dbReference>
<feature type="compositionally biased region" description="Polar residues" evidence="11">
    <location>
        <begin position="387"/>
        <end position="400"/>
    </location>
</feature>
<dbReference type="GO" id="GO:0046983">
    <property type="term" value="F:protein dimerization activity"/>
    <property type="evidence" value="ECO:0007669"/>
    <property type="project" value="InterPro"/>
</dbReference>
<evidence type="ECO:0000256" key="1">
    <source>
        <dbReference type="ARBA" id="ARBA00004123"/>
    </source>
</evidence>
<evidence type="ECO:0000256" key="7">
    <source>
        <dbReference type="ARBA" id="ARBA00023125"/>
    </source>
</evidence>
<keyword evidence="4" id="KW-0256">Endoplasmic reticulum</keyword>
<feature type="region of interest" description="Disordered" evidence="11">
    <location>
        <begin position="478"/>
        <end position="506"/>
    </location>
</feature>
<comment type="subcellular location">
    <subcellularLocation>
        <location evidence="2">Endoplasmic reticulum membrane</location>
        <topology evidence="2">Multi-pass membrane protein</topology>
    </subcellularLocation>
    <subcellularLocation>
        <location evidence="1">Nucleus</location>
    </subcellularLocation>
</comment>
<keyword evidence="14" id="KW-1185">Reference proteome</keyword>
<organism evidence="13 14">
    <name type="scientific">Capsaspora owczarzaki (strain ATCC 30864)</name>
    <dbReference type="NCBI Taxonomy" id="595528"/>
    <lineage>
        <taxon>Eukaryota</taxon>
        <taxon>Filasterea</taxon>
        <taxon>Capsaspora</taxon>
    </lineage>
</organism>
<keyword evidence="7" id="KW-0238">DNA-binding</keyword>
<evidence type="ECO:0000256" key="10">
    <source>
        <dbReference type="ARBA" id="ARBA00023242"/>
    </source>
</evidence>
<dbReference type="PANTHER" id="PTHR46062:SF1">
    <property type="entry name" value="LP12374P"/>
    <property type="match status" value="1"/>
</dbReference>
<dbReference type="CDD" id="cd11399">
    <property type="entry name" value="bHLHzip_scHMS1_like"/>
    <property type="match status" value="1"/>
</dbReference>
<feature type="compositionally biased region" description="Low complexity" evidence="11">
    <location>
        <begin position="1185"/>
        <end position="1201"/>
    </location>
</feature>
<dbReference type="STRING" id="595528.A0A0D2VVE9"/>
<name>A0A0D2VVE9_CAPO3</name>
<feature type="region of interest" description="Disordered" evidence="11">
    <location>
        <begin position="907"/>
        <end position="928"/>
    </location>
</feature>
<keyword evidence="6" id="KW-0805">Transcription regulation</keyword>
<protein>
    <recommendedName>
        <fullName evidence="12">BHLH domain-containing protein</fullName>
    </recommendedName>
</protein>
<dbReference type="SUPFAM" id="SSF47459">
    <property type="entry name" value="HLH, helix-loop-helix DNA-binding domain"/>
    <property type="match status" value="1"/>
</dbReference>